<feature type="binding site" evidence="5">
    <location>
        <position position="143"/>
    </location>
    <ligand>
        <name>Fe cation</name>
        <dbReference type="ChEBI" id="CHEBI:24875"/>
        <label>1</label>
    </ligand>
</feature>
<name>A0A091DCQ3_FUKDA</name>
<keyword evidence="4 5" id="KW-0408">Iron</keyword>
<protein>
    <recommendedName>
        <fullName evidence="6">Ferritin</fullName>
    </recommendedName>
</protein>
<dbReference type="OrthoDB" id="186462at2759"/>
<dbReference type="GO" id="GO:0006879">
    <property type="term" value="P:intracellular iron ion homeostasis"/>
    <property type="evidence" value="ECO:0007669"/>
    <property type="project" value="UniProtKB-KW"/>
</dbReference>
<reference evidence="8 9" key="1">
    <citation type="submission" date="2013-11" db="EMBL/GenBank/DDBJ databases">
        <title>The Damaraland mole rat (Fukomys damarensis) genome and evolution of African mole rats.</title>
        <authorList>
            <person name="Gladyshev V.N."/>
            <person name="Fang X."/>
        </authorList>
    </citation>
    <scope>NUCLEOTIDE SEQUENCE [LARGE SCALE GENOMIC DNA]</scope>
    <source>
        <tissue evidence="8">Liver</tissue>
    </source>
</reference>
<dbReference type="GO" id="GO:0005737">
    <property type="term" value="C:cytoplasm"/>
    <property type="evidence" value="ECO:0007669"/>
    <property type="project" value="TreeGrafter"/>
</dbReference>
<dbReference type="FunFam" id="1.20.1260.10:FF:000002">
    <property type="entry name" value="Ferritin, mitochondrial"/>
    <property type="match status" value="1"/>
</dbReference>
<dbReference type="GO" id="GO:0008199">
    <property type="term" value="F:ferric iron binding"/>
    <property type="evidence" value="ECO:0007669"/>
    <property type="project" value="InterPro"/>
</dbReference>
<dbReference type="InterPro" id="IPR012347">
    <property type="entry name" value="Ferritin-like"/>
</dbReference>
<dbReference type="SUPFAM" id="SSF47240">
    <property type="entry name" value="Ferritin-like"/>
    <property type="match status" value="1"/>
</dbReference>
<dbReference type="AlphaFoldDB" id="A0A091DCQ3"/>
<evidence type="ECO:0000256" key="1">
    <source>
        <dbReference type="ARBA" id="ARBA00007513"/>
    </source>
</evidence>
<dbReference type="OMA" id="VAFSHIR"/>
<dbReference type="PROSITE" id="PS50905">
    <property type="entry name" value="FERRITIN_LIKE"/>
    <property type="match status" value="1"/>
</dbReference>
<dbReference type="Proteomes" id="UP000028990">
    <property type="component" value="Unassembled WGS sequence"/>
</dbReference>
<dbReference type="GO" id="GO:0006826">
    <property type="term" value="P:iron ion transport"/>
    <property type="evidence" value="ECO:0007669"/>
    <property type="project" value="InterPro"/>
</dbReference>
<evidence type="ECO:0000259" key="7">
    <source>
        <dbReference type="PROSITE" id="PS50905"/>
    </source>
</evidence>
<sequence>MAAVTPLLMFFQDYHYDCKVTVNIQINQQLYASYMYLCMAVHCTRFDVALKGFSRYFLRRSHQWSALAEKLMSMHIDRGGFVAFSHIRSPFVDDWDGGLHIMEYALGLEKSLNKCLLELHHLAKNKEDITLCNFLKCHYLGPQVHVLKEISEHLTNIRKLGTLGEDVADYIFDNCSLK</sequence>
<proteinExistence type="inferred from homology"/>
<dbReference type="GO" id="GO:0008198">
    <property type="term" value="F:ferrous iron binding"/>
    <property type="evidence" value="ECO:0007669"/>
    <property type="project" value="TreeGrafter"/>
</dbReference>
<accession>A0A091DCQ3</accession>
<dbReference type="InterPro" id="IPR009040">
    <property type="entry name" value="Ferritin-like_diiron"/>
</dbReference>
<dbReference type="PANTHER" id="PTHR11431:SF97">
    <property type="entry name" value="FERRITIN HEAVY POLYPEPTIDE-LIKE 17-RELATED"/>
    <property type="match status" value="1"/>
</dbReference>
<dbReference type="EMBL" id="KN122777">
    <property type="protein sequence ID" value="KFO28233.1"/>
    <property type="molecule type" value="Genomic_DNA"/>
</dbReference>
<dbReference type="Gene3D" id="1.20.1260.10">
    <property type="match status" value="1"/>
</dbReference>
<dbReference type="InterPro" id="IPR001519">
    <property type="entry name" value="Ferritin"/>
</dbReference>
<organism evidence="8 9">
    <name type="scientific">Fukomys damarensis</name>
    <name type="common">Damaraland mole rat</name>
    <name type="synonym">Cryptomys damarensis</name>
    <dbReference type="NCBI Taxonomy" id="885580"/>
    <lineage>
        <taxon>Eukaryota</taxon>
        <taxon>Metazoa</taxon>
        <taxon>Chordata</taxon>
        <taxon>Craniata</taxon>
        <taxon>Vertebrata</taxon>
        <taxon>Euteleostomi</taxon>
        <taxon>Mammalia</taxon>
        <taxon>Eutheria</taxon>
        <taxon>Euarchontoglires</taxon>
        <taxon>Glires</taxon>
        <taxon>Rodentia</taxon>
        <taxon>Hystricomorpha</taxon>
        <taxon>Bathyergidae</taxon>
        <taxon>Fukomys</taxon>
    </lineage>
</organism>
<keyword evidence="3 5" id="KW-0479">Metal-binding</keyword>
<keyword evidence="9" id="KW-1185">Reference proteome</keyword>
<evidence type="ECO:0000256" key="4">
    <source>
        <dbReference type="ARBA" id="ARBA00023004"/>
    </source>
</evidence>
<feature type="binding site" evidence="5">
    <location>
        <position position="109"/>
    </location>
    <ligand>
        <name>Fe cation</name>
        <dbReference type="ChEBI" id="CHEBI:24875"/>
        <label>1</label>
    </ligand>
</feature>
<gene>
    <name evidence="8" type="ORF">H920_10344</name>
</gene>
<evidence type="ECO:0000256" key="2">
    <source>
        <dbReference type="ARBA" id="ARBA00022434"/>
    </source>
</evidence>
<evidence type="ECO:0000256" key="5">
    <source>
        <dbReference type="PIRSR" id="PIRSR601519-1"/>
    </source>
</evidence>
<dbReference type="Pfam" id="PF00210">
    <property type="entry name" value="Ferritin"/>
    <property type="match status" value="1"/>
</dbReference>
<comment type="similarity">
    <text evidence="1 6">Belongs to the ferritin family.</text>
</comment>
<dbReference type="PANTHER" id="PTHR11431">
    <property type="entry name" value="FERRITIN"/>
    <property type="match status" value="1"/>
</dbReference>
<feature type="domain" description="Ferritin-like diiron" evidence="7">
    <location>
        <begin position="12"/>
        <end position="161"/>
    </location>
</feature>
<comment type="function">
    <text evidence="6">Stores iron in a soluble, non-toxic, readily available form. Important for iron homeostasis. Iron is taken up in the ferrous form and deposited as ferric hydroxides after oxidation.</text>
</comment>
<evidence type="ECO:0000256" key="3">
    <source>
        <dbReference type="ARBA" id="ARBA00022723"/>
    </source>
</evidence>
<dbReference type="InterPro" id="IPR009078">
    <property type="entry name" value="Ferritin-like_SF"/>
</dbReference>
<dbReference type="CDD" id="cd01056">
    <property type="entry name" value="Euk_Ferritin"/>
    <property type="match status" value="1"/>
</dbReference>
<evidence type="ECO:0000313" key="9">
    <source>
        <dbReference type="Proteomes" id="UP000028990"/>
    </source>
</evidence>
<evidence type="ECO:0000313" key="8">
    <source>
        <dbReference type="EMBL" id="KFO28233.1"/>
    </source>
</evidence>
<dbReference type="InterPro" id="IPR008331">
    <property type="entry name" value="Ferritin_DPS_dom"/>
</dbReference>
<dbReference type="STRING" id="885580.ENSFDAP00000013266"/>
<keyword evidence="2 6" id="KW-0409">Iron storage</keyword>
<evidence type="ECO:0000256" key="6">
    <source>
        <dbReference type="RuleBase" id="RU361145"/>
    </source>
</evidence>